<dbReference type="OMA" id="MANNENQ"/>
<feature type="region of interest" description="Disordered" evidence="1">
    <location>
        <begin position="84"/>
        <end position="137"/>
    </location>
</feature>
<accession>A0A834YQA1</accession>
<dbReference type="Proteomes" id="UP000655225">
    <property type="component" value="Unassembled WGS sequence"/>
</dbReference>
<keyword evidence="3" id="KW-1185">Reference proteome</keyword>
<gene>
    <name evidence="2" type="ORF">HHK36_024270</name>
</gene>
<reference evidence="2 3" key="1">
    <citation type="submission" date="2020-04" db="EMBL/GenBank/DDBJ databases">
        <title>Plant Genome Project.</title>
        <authorList>
            <person name="Zhang R.-G."/>
        </authorList>
    </citation>
    <scope>NUCLEOTIDE SEQUENCE [LARGE SCALE GENOMIC DNA]</scope>
    <source>
        <strain evidence="2">YNK0</strain>
        <tissue evidence="2">Leaf</tissue>
    </source>
</reference>
<feature type="region of interest" description="Disordered" evidence="1">
    <location>
        <begin position="149"/>
        <end position="181"/>
    </location>
</feature>
<sequence>MANNENQNPYSEEKKPQWLFFAERKKAQNRFLRMFSGLMSRDYDSSDGSEFATLIAAAAFAINSLEEADSQNQKNMSEDLVTSLTKVKSRKEDSITRLPDTGRVSRRFSGKDEKDEKQYPGKASIKKPEGLDRVTESAVIKKKPSFDDQYLNATSMKPEHVVDTGRPNPPPARPGSAGTIADAWEKAEINFRYEKTNSTIHSRENDKKKKAKRQMDRTEVLL</sequence>
<feature type="compositionally biased region" description="Basic and acidic residues" evidence="1">
    <location>
        <begin position="109"/>
        <end position="119"/>
    </location>
</feature>
<dbReference type="EMBL" id="JABCRI010000018">
    <property type="protein sequence ID" value="KAF8389751.1"/>
    <property type="molecule type" value="Genomic_DNA"/>
</dbReference>
<dbReference type="AlphaFoldDB" id="A0A834YQA1"/>
<comment type="caution">
    <text evidence="2">The sequence shown here is derived from an EMBL/GenBank/DDBJ whole genome shotgun (WGS) entry which is preliminary data.</text>
</comment>
<evidence type="ECO:0000313" key="3">
    <source>
        <dbReference type="Proteomes" id="UP000655225"/>
    </source>
</evidence>
<organism evidence="2 3">
    <name type="scientific">Tetracentron sinense</name>
    <name type="common">Spur-leaf</name>
    <dbReference type="NCBI Taxonomy" id="13715"/>
    <lineage>
        <taxon>Eukaryota</taxon>
        <taxon>Viridiplantae</taxon>
        <taxon>Streptophyta</taxon>
        <taxon>Embryophyta</taxon>
        <taxon>Tracheophyta</taxon>
        <taxon>Spermatophyta</taxon>
        <taxon>Magnoliopsida</taxon>
        <taxon>Trochodendrales</taxon>
        <taxon>Trochodendraceae</taxon>
        <taxon>Tetracentron</taxon>
    </lineage>
</organism>
<proteinExistence type="predicted"/>
<evidence type="ECO:0000256" key="1">
    <source>
        <dbReference type="SAM" id="MobiDB-lite"/>
    </source>
</evidence>
<evidence type="ECO:0000313" key="2">
    <source>
        <dbReference type="EMBL" id="KAF8389751.1"/>
    </source>
</evidence>
<dbReference type="OrthoDB" id="1879425at2759"/>
<protein>
    <submittedName>
        <fullName evidence="2">Uncharacterized protein</fullName>
    </submittedName>
</protein>
<feature type="compositionally biased region" description="Basic and acidic residues" evidence="1">
    <location>
        <begin position="126"/>
        <end position="135"/>
    </location>
</feature>
<feature type="region of interest" description="Disordered" evidence="1">
    <location>
        <begin position="196"/>
        <end position="222"/>
    </location>
</feature>
<name>A0A834YQA1_TETSI</name>